<evidence type="ECO:0000313" key="4">
    <source>
        <dbReference type="Proteomes" id="UP000271974"/>
    </source>
</evidence>
<dbReference type="Proteomes" id="UP000271974">
    <property type="component" value="Unassembled WGS sequence"/>
</dbReference>
<sequence length="117" mass="13597">MTISVRDANETPLSASQNTPVASKKTESEIIFDKKVYIQKAVESLPPGFAIFFEFKHYKPKKRTISTKCWTLIEHDELKEGNLVLEIYKKPTDYSRKALKLFSVKPHYLHLHLSLFQ</sequence>
<reference evidence="3 4" key="1">
    <citation type="submission" date="2019-01" db="EMBL/GenBank/DDBJ databases">
        <title>A draft genome assembly of the solar-powered sea slug Elysia chlorotica.</title>
        <authorList>
            <person name="Cai H."/>
            <person name="Li Q."/>
            <person name="Fang X."/>
            <person name="Li J."/>
            <person name="Curtis N.E."/>
            <person name="Altenburger A."/>
            <person name="Shibata T."/>
            <person name="Feng M."/>
            <person name="Maeda T."/>
            <person name="Schwartz J.A."/>
            <person name="Shigenobu S."/>
            <person name="Lundholm N."/>
            <person name="Nishiyama T."/>
            <person name="Yang H."/>
            <person name="Hasebe M."/>
            <person name="Li S."/>
            <person name="Pierce S.K."/>
            <person name="Wang J."/>
        </authorList>
    </citation>
    <scope>NUCLEOTIDE SEQUENCE [LARGE SCALE GENOMIC DNA]</scope>
    <source>
        <strain evidence="3">EC2010</strain>
        <tissue evidence="3">Whole organism of an adult</tissue>
    </source>
</reference>
<accession>A0A3S1BGJ5</accession>
<evidence type="ECO:0000256" key="1">
    <source>
        <dbReference type="SAM" id="MobiDB-lite"/>
    </source>
</evidence>
<gene>
    <name evidence="3" type="ORF">EGW08_009104</name>
</gene>
<keyword evidence="4" id="KW-1185">Reference proteome</keyword>
<evidence type="ECO:0000313" key="3">
    <source>
        <dbReference type="EMBL" id="RUS83157.1"/>
    </source>
</evidence>
<feature type="domain" description="C2 Aida-type" evidence="2">
    <location>
        <begin position="1"/>
        <end position="116"/>
    </location>
</feature>
<comment type="caution">
    <text evidence="3">The sequence shown here is derived from an EMBL/GenBank/DDBJ whole genome shotgun (WGS) entry which is preliminary data.</text>
</comment>
<dbReference type="PANTHER" id="PTHR28654:SF1">
    <property type="entry name" value="AXIN INTERACTOR, DORSALIZATION-ASSOCIATED PROTEIN"/>
    <property type="match status" value="1"/>
</dbReference>
<name>A0A3S1BGJ5_ELYCH</name>
<dbReference type="PROSITE" id="PS51911">
    <property type="entry name" value="C2_AIDA"/>
    <property type="match status" value="1"/>
</dbReference>
<evidence type="ECO:0000259" key="2">
    <source>
        <dbReference type="PROSITE" id="PS51911"/>
    </source>
</evidence>
<dbReference type="Gene3D" id="2.60.40.150">
    <property type="entry name" value="C2 domain"/>
    <property type="match status" value="1"/>
</dbReference>
<protein>
    <recommendedName>
        <fullName evidence="2">C2 Aida-type domain-containing protein</fullName>
    </recommendedName>
</protein>
<feature type="compositionally biased region" description="Polar residues" evidence="1">
    <location>
        <begin position="11"/>
        <end position="21"/>
    </location>
</feature>
<dbReference type="GO" id="GO:0035091">
    <property type="term" value="F:phosphatidylinositol binding"/>
    <property type="evidence" value="ECO:0007669"/>
    <property type="project" value="TreeGrafter"/>
</dbReference>
<dbReference type="Pfam" id="PF14186">
    <property type="entry name" value="Aida_C2"/>
    <property type="match status" value="1"/>
</dbReference>
<dbReference type="AlphaFoldDB" id="A0A3S1BGJ5"/>
<dbReference type="InterPro" id="IPR035892">
    <property type="entry name" value="C2_domain_sf"/>
</dbReference>
<feature type="region of interest" description="Disordered" evidence="1">
    <location>
        <begin position="1"/>
        <end position="23"/>
    </location>
</feature>
<dbReference type="OrthoDB" id="428576at2759"/>
<dbReference type="EMBL" id="RQTK01000256">
    <property type="protein sequence ID" value="RUS83157.1"/>
    <property type="molecule type" value="Genomic_DNA"/>
</dbReference>
<proteinExistence type="predicted"/>
<dbReference type="GO" id="GO:0016020">
    <property type="term" value="C:membrane"/>
    <property type="evidence" value="ECO:0007669"/>
    <property type="project" value="TreeGrafter"/>
</dbReference>
<dbReference type="InterPro" id="IPR025939">
    <property type="entry name" value="Aida_C"/>
</dbReference>
<dbReference type="PANTHER" id="PTHR28654">
    <property type="entry name" value="AXIN INTERACTOR, DORSALIZATION-ASSOCIATED PROTEIN"/>
    <property type="match status" value="1"/>
</dbReference>
<organism evidence="3 4">
    <name type="scientific">Elysia chlorotica</name>
    <name type="common">Eastern emerald elysia</name>
    <name type="synonym">Sea slug</name>
    <dbReference type="NCBI Taxonomy" id="188477"/>
    <lineage>
        <taxon>Eukaryota</taxon>
        <taxon>Metazoa</taxon>
        <taxon>Spiralia</taxon>
        <taxon>Lophotrochozoa</taxon>
        <taxon>Mollusca</taxon>
        <taxon>Gastropoda</taxon>
        <taxon>Heterobranchia</taxon>
        <taxon>Euthyneura</taxon>
        <taxon>Panpulmonata</taxon>
        <taxon>Sacoglossa</taxon>
        <taxon>Placobranchoidea</taxon>
        <taxon>Plakobranchidae</taxon>
        <taxon>Elysia</taxon>
    </lineage>
</organism>